<evidence type="ECO:0000256" key="6">
    <source>
        <dbReference type="ARBA" id="ARBA00023012"/>
    </source>
</evidence>
<keyword evidence="7" id="KW-1133">Transmembrane helix</keyword>
<dbReference type="InterPro" id="IPR004358">
    <property type="entry name" value="Sig_transdc_His_kin-like_C"/>
</dbReference>
<name>A0ABY6MJS0_9BACT</name>
<dbReference type="InterPro" id="IPR036097">
    <property type="entry name" value="HisK_dim/P_sf"/>
</dbReference>
<dbReference type="InterPro" id="IPR031621">
    <property type="entry name" value="HisKA_7TM"/>
</dbReference>
<dbReference type="CDD" id="cd00082">
    <property type="entry name" value="HisKA"/>
    <property type="match status" value="1"/>
</dbReference>
<dbReference type="Pfam" id="PF02518">
    <property type="entry name" value="HATPase_c"/>
    <property type="match status" value="1"/>
</dbReference>
<dbReference type="SUPFAM" id="SSF55785">
    <property type="entry name" value="PYP-like sensor domain (PAS domain)"/>
    <property type="match status" value="1"/>
</dbReference>
<dbReference type="Proteomes" id="UP001163156">
    <property type="component" value="Chromosome"/>
</dbReference>
<feature type="transmembrane region" description="Helical" evidence="7">
    <location>
        <begin position="35"/>
        <end position="53"/>
    </location>
</feature>
<dbReference type="Gene3D" id="1.10.287.130">
    <property type="match status" value="1"/>
</dbReference>
<keyword evidence="4" id="KW-0808">Transferase</keyword>
<dbReference type="InterPro" id="IPR036890">
    <property type="entry name" value="HATPase_C_sf"/>
</dbReference>
<evidence type="ECO:0000313" key="11">
    <source>
        <dbReference type="Proteomes" id="UP001163156"/>
    </source>
</evidence>
<dbReference type="SUPFAM" id="SSF47384">
    <property type="entry name" value="Homodimeric domain of signal transducing histidine kinase"/>
    <property type="match status" value="1"/>
</dbReference>
<evidence type="ECO:0000256" key="2">
    <source>
        <dbReference type="ARBA" id="ARBA00012438"/>
    </source>
</evidence>
<evidence type="ECO:0000256" key="1">
    <source>
        <dbReference type="ARBA" id="ARBA00000085"/>
    </source>
</evidence>
<evidence type="ECO:0000259" key="8">
    <source>
        <dbReference type="PROSITE" id="PS50109"/>
    </source>
</evidence>
<keyword evidence="6" id="KW-0902">Two-component regulatory system</keyword>
<dbReference type="PANTHER" id="PTHR45453">
    <property type="entry name" value="PHOSPHATE REGULON SENSOR PROTEIN PHOR"/>
    <property type="match status" value="1"/>
</dbReference>
<feature type="transmembrane region" description="Helical" evidence="7">
    <location>
        <begin position="177"/>
        <end position="197"/>
    </location>
</feature>
<dbReference type="EMBL" id="CP110226">
    <property type="protein sequence ID" value="UZD24027.1"/>
    <property type="molecule type" value="Genomic_DNA"/>
</dbReference>
<dbReference type="PROSITE" id="PS50109">
    <property type="entry name" value="HIS_KIN"/>
    <property type="match status" value="1"/>
</dbReference>
<evidence type="ECO:0000256" key="4">
    <source>
        <dbReference type="ARBA" id="ARBA00022679"/>
    </source>
</evidence>
<dbReference type="PROSITE" id="PS50113">
    <property type="entry name" value="PAC"/>
    <property type="match status" value="1"/>
</dbReference>
<accession>A0ABY6MJS0</accession>
<dbReference type="InterPro" id="IPR000700">
    <property type="entry name" value="PAS-assoc_C"/>
</dbReference>
<organism evidence="10 11">
    <name type="scientific">Algoriphagus halophytocola</name>
    <dbReference type="NCBI Taxonomy" id="2991499"/>
    <lineage>
        <taxon>Bacteria</taxon>
        <taxon>Pseudomonadati</taxon>
        <taxon>Bacteroidota</taxon>
        <taxon>Cytophagia</taxon>
        <taxon>Cytophagales</taxon>
        <taxon>Cyclobacteriaceae</taxon>
        <taxon>Algoriphagus</taxon>
    </lineage>
</organism>
<dbReference type="EC" id="2.7.13.3" evidence="2"/>
<comment type="catalytic activity">
    <reaction evidence="1">
        <text>ATP + protein L-histidine = ADP + protein N-phospho-L-histidine.</text>
        <dbReference type="EC" id="2.7.13.3"/>
    </reaction>
</comment>
<dbReference type="InterPro" id="IPR050351">
    <property type="entry name" value="BphY/WalK/GraS-like"/>
</dbReference>
<dbReference type="Pfam" id="PF16927">
    <property type="entry name" value="HisKA_7TM"/>
    <property type="match status" value="1"/>
</dbReference>
<dbReference type="InterPro" id="IPR005467">
    <property type="entry name" value="His_kinase_dom"/>
</dbReference>
<sequence>MPFSLNPFAITLMVSGLLVGVLSGYIFFKVKGSTRWIALTMFCAAIWGFFYGLELGMSQLNQMMTFIKLEYIGISYVSAFWLIFTLKYTGIKFKNEELILFLILLIPTFTFFLVLTNEMHYLHYERMQVSYSGPFPTLKLQVGPWYFVHMIYSYLSFALGNIILWKRFRFADQLYRTQTNLIIVAGLFPLIFNVLYQSKLFIPFETIDLTPYAFLLTYLVIGFAIIKYNLFSIKPIALTKIMEAITKGVLVLDVNHMVVDFNPAFQNFFLKSKKVKTGLNVDELFAAKPELLKLLHDQQAKTVELADRESQNTKYFSVELIPLLDKKDQSYGSILMFEDITNQKQINEKLSNQASELLKLNNLKDKYFSIISHDLKGPITSIKDLLHYTDTGLISQEEFMELLPEVSKNMEDVTMLLENLLAWTSSQIRGGEHMQLKEFTLNEVIEQQIELLQRVADGKNIQIESACQTELKVKADKNMMELVLRNLMNNALKFSTSGSKILVRTSEENGMAKTCIQDFGKGISPENLARIKEGVSFTTLGENQEKGTGLGLILTKEYIEKNRGQLDIESVPGKGSTFCISLPKS</sequence>
<feature type="domain" description="Histidine kinase" evidence="8">
    <location>
        <begin position="370"/>
        <end position="585"/>
    </location>
</feature>
<evidence type="ECO:0000313" key="10">
    <source>
        <dbReference type="EMBL" id="UZD24027.1"/>
    </source>
</evidence>
<evidence type="ECO:0000259" key="9">
    <source>
        <dbReference type="PROSITE" id="PS50113"/>
    </source>
</evidence>
<feature type="transmembrane region" description="Helical" evidence="7">
    <location>
        <begin position="98"/>
        <end position="116"/>
    </location>
</feature>
<dbReference type="GO" id="GO:0005524">
    <property type="term" value="F:ATP binding"/>
    <property type="evidence" value="ECO:0007669"/>
    <property type="project" value="UniProtKB-KW"/>
</dbReference>
<evidence type="ECO:0000256" key="7">
    <source>
        <dbReference type="SAM" id="Phobius"/>
    </source>
</evidence>
<keyword evidence="7" id="KW-0472">Membrane</keyword>
<reference evidence="10" key="1">
    <citation type="submission" date="2022-10" db="EMBL/GenBank/DDBJ databases">
        <title>Algoriphagus sp. a novel bacteria isolate from halophytes salicornia europaea.</title>
        <authorList>
            <person name="Peng Y."/>
            <person name="Jiang L."/>
            <person name="Lee J."/>
        </authorList>
    </citation>
    <scope>NUCLEOTIDE SEQUENCE</scope>
    <source>
        <strain evidence="10">TR-M5</strain>
    </source>
</reference>
<dbReference type="Gene3D" id="3.30.565.10">
    <property type="entry name" value="Histidine kinase-like ATPase, C-terminal domain"/>
    <property type="match status" value="1"/>
</dbReference>
<evidence type="ECO:0000256" key="3">
    <source>
        <dbReference type="ARBA" id="ARBA00022553"/>
    </source>
</evidence>
<dbReference type="RefSeq" id="WP_264810739.1">
    <property type="nucleotide sequence ID" value="NZ_CP110226.1"/>
</dbReference>
<feature type="domain" description="PAC" evidence="9">
    <location>
        <begin position="299"/>
        <end position="352"/>
    </location>
</feature>
<feature type="transmembrane region" description="Helical" evidence="7">
    <location>
        <begin position="6"/>
        <end position="28"/>
    </location>
</feature>
<keyword evidence="7" id="KW-0812">Transmembrane</keyword>
<dbReference type="InterPro" id="IPR003594">
    <property type="entry name" value="HATPase_dom"/>
</dbReference>
<feature type="transmembrane region" description="Helical" evidence="7">
    <location>
        <begin position="65"/>
        <end position="86"/>
    </location>
</feature>
<dbReference type="InterPro" id="IPR035965">
    <property type="entry name" value="PAS-like_dom_sf"/>
</dbReference>
<dbReference type="SUPFAM" id="SSF55874">
    <property type="entry name" value="ATPase domain of HSP90 chaperone/DNA topoisomerase II/histidine kinase"/>
    <property type="match status" value="1"/>
</dbReference>
<dbReference type="Gene3D" id="3.30.450.20">
    <property type="entry name" value="PAS domain"/>
    <property type="match status" value="1"/>
</dbReference>
<feature type="transmembrane region" description="Helical" evidence="7">
    <location>
        <begin position="209"/>
        <end position="230"/>
    </location>
</feature>
<keyword evidence="5" id="KW-0418">Kinase</keyword>
<dbReference type="InterPro" id="IPR003661">
    <property type="entry name" value="HisK_dim/P_dom"/>
</dbReference>
<keyword evidence="3" id="KW-0597">Phosphoprotein</keyword>
<keyword evidence="10" id="KW-0067">ATP-binding</keyword>
<dbReference type="PANTHER" id="PTHR45453:SF1">
    <property type="entry name" value="PHOSPHATE REGULON SENSOR PROTEIN PHOR"/>
    <property type="match status" value="1"/>
</dbReference>
<evidence type="ECO:0000256" key="5">
    <source>
        <dbReference type="ARBA" id="ARBA00022777"/>
    </source>
</evidence>
<dbReference type="SMART" id="SM00387">
    <property type="entry name" value="HATPase_c"/>
    <property type="match status" value="1"/>
</dbReference>
<keyword evidence="11" id="KW-1185">Reference proteome</keyword>
<dbReference type="PRINTS" id="PR00344">
    <property type="entry name" value="BCTRLSENSOR"/>
</dbReference>
<gene>
    <name evidence="10" type="ORF">OM944_05905</name>
</gene>
<proteinExistence type="predicted"/>
<keyword evidence="10" id="KW-0547">Nucleotide-binding</keyword>
<protein>
    <recommendedName>
        <fullName evidence="2">histidine kinase</fullName>
        <ecNumber evidence="2">2.7.13.3</ecNumber>
    </recommendedName>
</protein>
<feature type="transmembrane region" description="Helical" evidence="7">
    <location>
        <begin position="145"/>
        <end position="165"/>
    </location>
</feature>